<protein>
    <recommendedName>
        <fullName evidence="4">Bifunctional inhibitor/plant lipid transfer protein/seed storage helical domain-containing protein</fullName>
    </recommendedName>
</protein>
<evidence type="ECO:0000313" key="5">
    <source>
        <dbReference type="EMBL" id="KAG8098523.1"/>
    </source>
</evidence>
<name>A0A8J5X2P4_ZIZPA</name>
<comment type="caution">
    <text evidence="5">The sequence shown here is derived from an EMBL/GenBank/DDBJ whole genome shotgun (WGS) entry which is preliminary data.</text>
</comment>
<evidence type="ECO:0000313" key="6">
    <source>
        <dbReference type="Proteomes" id="UP000729402"/>
    </source>
</evidence>
<reference evidence="5" key="1">
    <citation type="journal article" date="2021" name="bioRxiv">
        <title>Whole Genome Assembly and Annotation of Northern Wild Rice, Zizania palustris L., Supports a Whole Genome Duplication in the Zizania Genus.</title>
        <authorList>
            <person name="Haas M."/>
            <person name="Kono T."/>
            <person name="Macchietto M."/>
            <person name="Millas R."/>
            <person name="McGilp L."/>
            <person name="Shao M."/>
            <person name="Duquette J."/>
            <person name="Hirsch C.N."/>
            <person name="Kimball J."/>
        </authorList>
    </citation>
    <scope>NUCLEOTIDE SEQUENCE</scope>
    <source>
        <tissue evidence="5">Fresh leaf tissue</tissue>
    </source>
</reference>
<evidence type="ECO:0000256" key="2">
    <source>
        <dbReference type="SAM" id="MobiDB-lite"/>
    </source>
</evidence>
<dbReference type="EMBL" id="JAAALK010000079">
    <property type="protein sequence ID" value="KAG8098523.1"/>
    <property type="molecule type" value="Genomic_DNA"/>
</dbReference>
<dbReference type="SMART" id="SM00499">
    <property type="entry name" value="AAI"/>
    <property type="match status" value="1"/>
</dbReference>
<evidence type="ECO:0000259" key="4">
    <source>
        <dbReference type="SMART" id="SM00499"/>
    </source>
</evidence>
<dbReference type="PROSITE" id="PS51257">
    <property type="entry name" value="PROKAR_LIPOPROTEIN"/>
    <property type="match status" value="1"/>
</dbReference>
<dbReference type="Pfam" id="PF14368">
    <property type="entry name" value="LTP_2"/>
    <property type="match status" value="1"/>
</dbReference>
<dbReference type="Proteomes" id="UP000729402">
    <property type="component" value="Unassembled WGS sequence"/>
</dbReference>
<evidence type="ECO:0000256" key="1">
    <source>
        <dbReference type="ARBA" id="ARBA00009748"/>
    </source>
</evidence>
<dbReference type="AlphaFoldDB" id="A0A8J5X2P4"/>
<feature type="domain" description="Bifunctional inhibitor/plant lipid transfer protein/seed storage helical" evidence="4">
    <location>
        <begin position="41"/>
        <end position="118"/>
    </location>
</feature>
<dbReference type="InterPro" id="IPR016140">
    <property type="entry name" value="Bifunc_inhib/LTP/seed_store"/>
</dbReference>
<accession>A0A8J5X2P4</accession>
<dbReference type="CDD" id="cd00010">
    <property type="entry name" value="AAI_LTSS"/>
    <property type="match status" value="1"/>
</dbReference>
<organism evidence="5 6">
    <name type="scientific">Zizania palustris</name>
    <name type="common">Northern wild rice</name>
    <dbReference type="NCBI Taxonomy" id="103762"/>
    <lineage>
        <taxon>Eukaryota</taxon>
        <taxon>Viridiplantae</taxon>
        <taxon>Streptophyta</taxon>
        <taxon>Embryophyta</taxon>
        <taxon>Tracheophyta</taxon>
        <taxon>Spermatophyta</taxon>
        <taxon>Magnoliopsida</taxon>
        <taxon>Liliopsida</taxon>
        <taxon>Poales</taxon>
        <taxon>Poaceae</taxon>
        <taxon>BOP clade</taxon>
        <taxon>Oryzoideae</taxon>
        <taxon>Oryzeae</taxon>
        <taxon>Zizaniinae</taxon>
        <taxon>Zizania</taxon>
    </lineage>
</organism>
<feature type="compositionally biased region" description="Pro residues" evidence="2">
    <location>
        <begin position="125"/>
        <end position="139"/>
    </location>
</feature>
<feature type="signal peptide" evidence="3">
    <location>
        <begin position="1"/>
        <end position="27"/>
    </location>
</feature>
<keyword evidence="3" id="KW-0732">Signal</keyword>
<sequence length="184" mass="17763">MATARSSAVLGLVMAMAGALLACRCAAQPPASLGGGGGSGCMPELVRLSPCMGYMSGNATAPDAACCSALSGLLSSSPRCLCMVVGGTAASLGVAVDAARVVQLPGACSVQAPPASQCSSLGVPAPSPSPSPSPSPANPTTPGGTPGSKATPSSTTQYSHGSVNKSRIILIILVAAIVALLDHF</sequence>
<feature type="region of interest" description="Disordered" evidence="2">
    <location>
        <begin position="119"/>
        <end position="160"/>
    </location>
</feature>
<dbReference type="InterPro" id="IPR043325">
    <property type="entry name" value="LTSS"/>
</dbReference>
<reference evidence="5" key="2">
    <citation type="submission" date="2021-02" db="EMBL/GenBank/DDBJ databases">
        <authorList>
            <person name="Kimball J.A."/>
            <person name="Haas M.W."/>
            <person name="Macchietto M."/>
            <person name="Kono T."/>
            <person name="Duquette J."/>
            <person name="Shao M."/>
        </authorList>
    </citation>
    <scope>NUCLEOTIDE SEQUENCE</scope>
    <source>
        <tissue evidence="5">Fresh leaf tissue</tissue>
    </source>
</reference>
<proteinExistence type="inferred from homology"/>
<feature type="chain" id="PRO_5035156922" description="Bifunctional inhibitor/plant lipid transfer protein/seed storage helical domain-containing protein" evidence="3">
    <location>
        <begin position="28"/>
        <end position="184"/>
    </location>
</feature>
<dbReference type="PANTHER" id="PTHR33044">
    <property type="entry name" value="BIFUNCTIONAL INHIBITOR/LIPID-TRANSFER PROTEIN/SEED STORAGE 2S ALBUMIN SUPERFAMILY PROTEIN-RELATED"/>
    <property type="match status" value="1"/>
</dbReference>
<keyword evidence="6" id="KW-1185">Reference proteome</keyword>
<dbReference type="OrthoDB" id="911994at2759"/>
<evidence type="ECO:0000256" key="3">
    <source>
        <dbReference type="SAM" id="SignalP"/>
    </source>
</evidence>
<gene>
    <name evidence="5" type="ORF">GUJ93_ZPchr0013g35376</name>
</gene>
<feature type="compositionally biased region" description="Low complexity" evidence="2">
    <location>
        <begin position="140"/>
        <end position="156"/>
    </location>
</feature>
<comment type="similarity">
    <text evidence="1">Belongs to the plant LTP family.</text>
</comment>